<organism evidence="1 2">
    <name type="scientific">Gulo gulo</name>
    <name type="common">Wolverine</name>
    <name type="synonym">Gluton</name>
    <dbReference type="NCBI Taxonomy" id="48420"/>
    <lineage>
        <taxon>Eukaryota</taxon>
        <taxon>Metazoa</taxon>
        <taxon>Chordata</taxon>
        <taxon>Craniata</taxon>
        <taxon>Vertebrata</taxon>
        <taxon>Euteleostomi</taxon>
        <taxon>Mammalia</taxon>
        <taxon>Eutheria</taxon>
        <taxon>Laurasiatheria</taxon>
        <taxon>Carnivora</taxon>
        <taxon>Caniformia</taxon>
        <taxon>Musteloidea</taxon>
        <taxon>Mustelidae</taxon>
        <taxon>Guloninae</taxon>
        <taxon>Gulo</taxon>
    </lineage>
</organism>
<evidence type="ECO:0000313" key="1">
    <source>
        <dbReference type="EMBL" id="VCX10101.1"/>
    </source>
</evidence>
<gene>
    <name evidence="1" type="ORF">BN2614_LOCUS4</name>
</gene>
<name>A0A9X9LZU6_GULGU</name>
<keyword evidence="2" id="KW-1185">Reference proteome</keyword>
<sequence>MGKKSRQKLRSSYFCSFQHTQSLHQDFQLLHSL</sequence>
<evidence type="ECO:0000313" key="2">
    <source>
        <dbReference type="Proteomes" id="UP000269945"/>
    </source>
</evidence>
<dbReference type="EMBL" id="CYRY02032300">
    <property type="protein sequence ID" value="VCX10101.1"/>
    <property type="molecule type" value="Genomic_DNA"/>
</dbReference>
<reference evidence="1 2" key="1">
    <citation type="submission" date="2018-10" db="EMBL/GenBank/DDBJ databases">
        <authorList>
            <person name="Ekblom R."/>
            <person name="Jareborg N."/>
        </authorList>
    </citation>
    <scope>NUCLEOTIDE SEQUENCE [LARGE SCALE GENOMIC DNA]</scope>
    <source>
        <tissue evidence="1">Muscle</tissue>
    </source>
</reference>
<accession>A0A9X9LZU6</accession>
<comment type="caution">
    <text evidence="1">The sequence shown here is derived from an EMBL/GenBank/DDBJ whole genome shotgun (WGS) entry which is preliminary data.</text>
</comment>
<protein>
    <submittedName>
        <fullName evidence="1">Uncharacterized protein</fullName>
    </submittedName>
</protein>
<proteinExistence type="predicted"/>
<dbReference type="AlphaFoldDB" id="A0A9X9LZU6"/>
<dbReference type="Proteomes" id="UP000269945">
    <property type="component" value="Unassembled WGS sequence"/>
</dbReference>